<keyword evidence="1" id="KW-0813">Transport</keyword>
<dbReference type="OrthoDB" id="1185779at2"/>
<protein>
    <recommendedName>
        <fullName evidence="6">RND efflux pump membrane fusion protein barrel-sandwich domain-containing protein</fullName>
    </recommendedName>
</protein>
<proteinExistence type="predicted"/>
<evidence type="ECO:0000256" key="1">
    <source>
        <dbReference type="ARBA" id="ARBA00022448"/>
    </source>
</evidence>
<dbReference type="GO" id="GO:0030313">
    <property type="term" value="C:cell envelope"/>
    <property type="evidence" value="ECO:0007669"/>
    <property type="project" value="TreeGrafter"/>
</dbReference>
<keyword evidence="3" id="KW-0472">Membrane</keyword>
<dbReference type="InterPro" id="IPR051909">
    <property type="entry name" value="MFP_Cation_Efflux"/>
</dbReference>
<evidence type="ECO:0000313" key="5">
    <source>
        <dbReference type="Proteomes" id="UP000075606"/>
    </source>
</evidence>
<evidence type="ECO:0008006" key="6">
    <source>
        <dbReference type="Google" id="ProtNLM"/>
    </source>
</evidence>
<keyword evidence="2" id="KW-0175">Coiled coil</keyword>
<sequence>MRKIDFNKKEKYIAQEEEPIRKKRINWDRLVYLAILFFVLGSLVFYLIRNFYFVTAPGQVVKESYVVLFPYDIRLDDVFVKEDQEVKAGQPLLTFERDFRIADNTLANSTRSIDEWITRERFTANRNIQVKTIEIAENEKRKEIIRGKIEQLELMVILDVSNASRIDSHESELIRLEAENNVLREEIKYWRGYLAQLPQYRQEYQSSLLEQMGQSGGLTSFKAPISGVIANINYRKYDLVYKGETILNIELDETYIRAYIPQKEYGSIFEGDLVTIVFPDRTKGKGVIEKIYSGLEKLPPEYQDDTRASVRSLLAIVRPLDNEQEKKWKVNDKLNVEIRKRRFF</sequence>
<comment type="caution">
    <text evidence="4">The sequence shown here is derived from an EMBL/GenBank/DDBJ whole genome shotgun (WGS) entry which is preliminary data.</text>
</comment>
<dbReference type="Proteomes" id="UP000075606">
    <property type="component" value="Unassembled WGS sequence"/>
</dbReference>
<dbReference type="GO" id="GO:0015679">
    <property type="term" value="P:plasma membrane copper ion transport"/>
    <property type="evidence" value="ECO:0007669"/>
    <property type="project" value="TreeGrafter"/>
</dbReference>
<accession>A0A150XEZ5</accession>
<organism evidence="4 5">
    <name type="scientific">Roseivirga spongicola</name>
    <dbReference type="NCBI Taxonomy" id="333140"/>
    <lineage>
        <taxon>Bacteria</taxon>
        <taxon>Pseudomonadati</taxon>
        <taxon>Bacteroidota</taxon>
        <taxon>Cytophagia</taxon>
        <taxon>Cytophagales</taxon>
        <taxon>Roseivirgaceae</taxon>
        <taxon>Roseivirga</taxon>
    </lineage>
</organism>
<gene>
    <name evidence="4" type="ORF">AWW68_00420</name>
</gene>
<dbReference type="GO" id="GO:0060003">
    <property type="term" value="P:copper ion export"/>
    <property type="evidence" value="ECO:0007669"/>
    <property type="project" value="TreeGrafter"/>
</dbReference>
<keyword evidence="5" id="KW-1185">Reference proteome</keyword>
<evidence type="ECO:0000256" key="3">
    <source>
        <dbReference type="SAM" id="Phobius"/>
    </source>
</evidence>
<feature type="transmembrane region" description="Helical" evidence="3">
    <location>
        <begin position="30"/>
        <end position="48"/>
    </location>
</feature>
<keyword evidence="3" id="KW-0812">Transmembrane</keyword>
<feature type="coiled-coil region" evidence="2">
    <location>
        <begin position="135"/>
        <end position="186"/>
    </location>
</feature>
<dbReference type="AlphaFoldDB" id="A0A150XEZ5"/>
<dbReference type="PANTHER" id="PTHR30097:SF4">
    <property type="entry name" value="SLR6042 PROTEIN"/>
    <property type="match status" value="1"/>
</dbReference>
<dbReference type="PANTHER" id="PTHR30097">
    <property type="entry name" value="CATION EFFLUX SYSTEM PROTEIN CUSB"/>
    <property type="match status" value="1"/>
</dbReference>
<evidence type="ECO:0000313" key="4">
    <source>
        <dbReference type="EMBL" id="KYG77268.1"/>
    </source>
</evidence>
<name>A0A150XEZ5_9BACT</name>
<dbReference type="EMBL" id="LRPC01000001">
    <property type="protein sequence ID" value="KYG77268.1"/>
    <property type="molecule type" value="Genomic_DNA"/>
</dbReference>
<keyword evidence="3" id="KW-1133">Transmembrane helix</keyword>
<evidence type="ECO:0000256" key="2">
    <source>
        <dbReference type="SAM" id="Coils"/>
    </source>
</evidence>
<dbReference type="RefSeq" id="WP_068215442.1">
    <property type="nucleotide sequence ID" value="NZ_CP139724.1"/>
</dbReference>
<dbReference type="STRING" id="333140.AWW68_00420"/>
<reference evidence="4 5" key="1">
    <citation type="submission" date="2016-01" db="EMBL/GenBank/DDBJ databases">
        <title>Genome sequencing of Roseivirga spongicola UST030701-084.</title>
        <authorList>
            <person name="Selvaratnam C."/>
            <person name="Thevarajoo S."/>
            <person name="Goh K.M."/>
            <person name="Ee R."/>
            <person name="Chan K.-G."/>
            <person name="Chong C.S."/>
        </authorList>
    </citation>
    <scope>NUCLEOTIDE SEQUENCE [LARGE SCALE GENOMIC DNA]</scope>
    <source>
        <strain evidence="4 5">UST030701-084</strain>
    </source>
</reference>
<dbReference type="Gene3D" id="2.40.50.100">
    <property type="match status" value="1"/>
</dbReference>